<evidence type="ECO:0000313" key="2">
    <source>
        <dbReference type="EMBL" id="KEK18643.1"/>
    </source>
</evidence>
<dbReference type="InterPro" id="IPR024775">
    <property type="entry name" value="DinB-like"/>
</dbReference>
<dbReference type="OrthoDB" id="2964295at2"/>
<dbReference type="RefSeq" id="WP_034640194.1">
    <property type="nucleotide sequence ID" value="NZ_CBCSJC010000017.1"/>
</dbReference>
<dbReference type="Gene3D" id="1.20.120.450">
    <property type="entry name" value="dinb family like domain"/>
    <property type="match status" value="1"/>
</dbReference>
<proteinExistence type="predicted"/>
<dbReference type="SUPFAM" id="SSF109854">
    <property type="entry name" value="DinB/YfiT-like putative metalloenzymes"/>
    <property type="match status" value="1"/>
</dbReference>
<protein>
    <recommendedName>
        <fullName evidence="1">DinB-like domain-containing protein</fullName>
    </recommendedName>
</protein>
<keyword evidence="3" id="KW-1185">Reference proteome</keyword>
<reference evidence="2 3" key="1">
    <citation type="submission" date="2014-06" db="EMBL/GenBank/DDBJ databases">
        <title>Draft genome sequence of Bacillus manliponensis JCM 15802 (MCCC 1A00708).</title>
        <authorList>
            <person name="Lai Q."/>
            <person name="Liu Y."/>
            <person name="Shao Z."/>
        </authorList>
    </citation>
    <scope>NUCLEOTIDE SEQUENCE [LARGE SCALE GENOMIC DNA]</scope>
    <source>
        <strain evidence="2 3">JCM 15802</strain>
    </source>
</reference>
<feature type="domain" description="DinB-like" evidence="1">
    <location>
        <begin position="32"/>
        <end position="151"/>
    </location>
</feature>
<dbReference type="AlphaFoldDB" id="A0A073K8P6"/>
<dbReference type="STRING" id="574376.BAMA_03815"/>
<gene>
    <name evidence="2" type="ORF">BAMA_03815</name>
</gene>
<dbReference type="Pfam" id="PF12867">
    <property type="entry name" value="DinB_2"/>
    <property type="match status" value="1"/>
</dbReference>
<dbReference type="eggNOG" id="COG2318">
    <property type="taxonomic scope" value="Bacteria"/>
</dbReference>
<evidence type="ECO:0000259" key="1">
    <source>
        <dbReference type="Pfam" id="PF12867"/>
    </source>
</evidence>
<comment type="caution">
    <text evidence="2">The sequence shown here is derived from an EMBL/GenBank/DDBJ whole genome shotgun (WGS) entry which is preliminary data.</text>
</comment>
<sequence>MDNYTLKNYLLFIDSLTELKHIDVHLAKTPIQEKRWSIKEIIAHIYRWDIFLLEVAIPSALHERIIHFPSHDEYNFASQKFAATISFSQLVHTSIVTRKQLITDLLNMKDSILEPITINNNTHCPKTNERYTVLYLMSEFVEHDQHHLAQIKQFLSQQK</sequence>
<dbReference type="InterPro" id="IPR034660">
    <property type="entry name" value="DinB/YfiT-like"/>
</dbReference>
<dbReference type="Proteomes" id="UP000027822">
    <property type="component" value="Unassembled WGS sequence"/>
</dbReference>
<dbReference type="EMBL" id="JOTN01000012">
    <property type="protein sequence ID" value="KEK18643.1"/>
    <property type="molecule type" value="Genomic_DNA"/>
</dbReference>
<name>A0A073K8P6_9BACI</name>
<evidence type="ECO:0000313" key="3">
    <source>
        <dbReference type="Proteomes" id="UP000027822"/>
    </source>
</evidence>
<organism evidence="2 3">
    <name type="scientific">Bacillus manliponensis</name>
    <dbReference type="NCBI Taxonomy" id="574376"/>
    <lineage>
        <taxon>Bacteria</taxon>
        <taxon>Bacillati</taxon>
        <taxon>Bacillota</taxon>
        <taxon>Bacilli</taxon>
        <taxon>Bacillales</taxon>
        <taxon>Bacillaceae</taxon>
        <taxon>Bacillus</taxon>
        <taxon>Bacillus cereus group</taxon>
    </lineage>
</organism>
<accession>A0A073K8P6</accession>